<evidence type="ECO:0000313" key="5">
    <source>
        <dbReference type="Proteomes" id="UP000002881"/>
    </source>
</evidence>
<dbReference type="InterPro" id="IPR000182">
    <property type="entry name" value="GNAT_dom"/>
</dbReference>
<gene>
    <name evidence="4" type="ORF">Theba_0430</name>
</gene>
<proteinExistence type="predicted"/>
<sequence length="280" mass="32704">MNNNSFQRIQELSRVDVVNILNLVFSDYVLRMHWTLESFERDVRENNISLSESFVMNVEGIHTGIVLLSFREKRARIDLMGVIPGFRREGVGFKMVDEAIRIAKWKGCDRIVLEVPEKDKRAIAFYEKFGFRHRRELITFFIRRPGIGDFSTKESDSGKVVECALYVMDKYKRNPEWEREPASFHHLERYNFDTVIDEQGREIAYCVWQERDSVFYVKDCGPTRAASFKEAIGAICSIAKSKNLTPLFPTVPDNDPLFAEAQEFEPEILLKQSEMIFKIH</sequence>
<dbReference type="InterPro" id="IPR050680">
    <property type="entry name" value="YpeA/RimI_acetyltransf"/>
</dbReference>
<evidence type="ECO:0000256" key="2">
    <source>
        <dbReference type="ARBA" id="ARBA00023315"/>
    </source>
</evidence>
<dbReference type="GeneID" id="87106283"/>
<dbReference type="PROSITE" id="PS51186">
    <property type="entry name" value="GNAT"/>
    <property type="match status" value="1"/>
</dbReference>
<dbReference type="Pfam" id="PF00583">
    <property type="entry name" value="Acetyltransf_1"/>
    <property type="match status" value="1"/>
</dbReference>
<evidence type="ECO:0000256" key="1">
    <source>
        <dbReference type="ARBA" id="ARBA00022679"/>
    </source>
</evidence>
<accession>I2F2K5</accession>
<dbReference type="eggNOG" id="COG0456">
    <property type="taxonomic scope" value="Bacteria"/>
</dbReference>
<dbReference type="GO" id="GO:0016747">
    <property type="term" value="F:acyltransferase activity, transferring groups other than amino-acyl groups"/>
    <property type="evidence" value="ECO:0007669"/>
    <property type="project" value="InterPro"/>
</dbReference>
<dbReference type="PANTHER" id="PTHR43420">
    <property type="entry name" value="ACETYLTRANSFERASE"/>
    <property type="match status" value="1"/>
</dbReference>
<dbReference type="KEGG" id="mpg:Theba_0430"/>
<dbReference type="SUPFAM" id="SSF55729">
    <property type="entry name" value="Acyl-CoA N-acyltransferases (Nat)"/>
    <property type="match status" value="1"/>
</dbReference>
<dbReference type="AlphaFoldDB" id="I2F2K5"/>
<dbReference type="RefSeq" id="WP_014730273.1">
    <property type="nucleotide sequence ID" value="NC_017934.1"/>
</dbReference>
<dbReference type="CDD" id="cd04301">
    <property type="entry name" value="NAT_SF"/>
    <property type="match status" value="1"/>
</dbReference>
<name>I2F2K5_9BACT</name>
<dbReference type="HOGENOM" id="CLU_997250_0_0_0"/>
<evidence type="ECO:0000259" key="3">
    <source>
        <dbReference type="PROSITE" id="PS51186"/>
    </source>
</evidence>
<dbReference type="EMBL" id="CP003532">
    <property type="protein sequence ID" value="AFK06158.1"/>
    <property type="molecule type" value="Genomic_DNA"/>
</dbReference>
<protein>
    <submittedName>
        <fullName evidence="4">Acetyltransferase</fullName>
    </submittedName>
</protein>
<dbReference type="InterPro" id="IPR016181">
    <property type="entry name" value="Acyl_CoA_acyltransferase"/>
</dbReference>
<keyword evidence="2" id="KW-0012">Acyltransferase</keyword>
<keyword evidence="5" id="KW-1185">Reference proteome</keyword>
<feature type="domain" description="N-acetyltransferase" evidence="3">
    <location>
        <begin position="7"/>
        <end position="147"/>
    </location>
</feature>
<dbReference type="STRING" id="660470.Theba_0430"/>
<organism evidence="4 5">
    <name type="scientific">Mesotoga prima MesG1.Ag.4.2</name>
    <dbReference type="NCBI Taxonomy" id="660470"/>
    <lineage>
        <taxon>Bacteria</taxon>
        <taxon>Thermotogati</taxon>
        <taxon>Thermotogota</taxon>
        <taxon>Thermotogae</taxon>
        <taxon>Kosmotogales</taxon>
        <taxon>Kosmotogaceae</taxon>
        <taxon>Mesotoga</taxon>
    </lineage>
</organism>
<dbReference type="Proteomes" id="UP000002881">
    <property type="component" value="Chromosome"/>
</dbReference>
<dbReference type="Gene3D" id="3.40.630.30">
    <property type="match status" value="1"/>
</dbReference>
<keyword evidence="1 4" id="KW-0808">Transferase</keyword>
<dbReference type="PANTHER" id="PTHR43420:SF47">
    <property type="entry name" value="N-ACETYLTRANSFERASE DOMAIN-CONTAINING PROTEIN"/>
    <property type="match status" value="1"/>
</dbReference>
<evidence type="ECO:0000313" key="4">
    <source>
        <dbReference type="EMBL" id="AFK06158.1"/>
    </source>
</evidence>
<reference evidence="4 5" key="1">
    <citation type="journal article" date="2012" name="Genome Biol. Evol.">
        <title>Genome Sequence of the Mesophilic Thermotogales Bacterium Mesotoga prima MesG1.Ag.4.2 Reveals the Largest Thermotogales Genome To Date.</title>
        <authorList>
            <person name="Zhaxybayeva O."/>
            <person name="Swithers K.S."/>
            <person name="Foght J."/>
            <person name="Green A.G."/>
            <person name="Bruce D."/>
            <person name="Detter C."/>
            <person name="Han S."/>
            <person name="Teshima H."/>
            <person name="Han J."/>
            <person name="Woyke T."/>
            <person name="Pitluck S."/>
            <person name="Nolan M."/>
            <person name="Ivanova N."/>
            <person name="Pati A."/>
            <person name="Land M.L."/>
            <person name="Dlutek M."/>
            <person name="Doolittle W.F."/>
            <person name="Noll K.M."/>
            <person name="Nesbo C.L."/>
        </authorList>
    </citation>
    <scope>NUCLEOTIDE SEQUENCE [LARGE SCALE GENOMIC DNA]</scope>
    <source>
        <strain evidence="5">mesG1.Ag.4.2</strain>
    </source>
</reference>